<evidence type="ECO:0000313" key="3">
    <source>
        <dbReference type="Proteomes" id="UP000249688"/>
    </source>
</evidence>
<dbReference type="InterPro" id="IPR009325">
    <property type="entry name" value="DUF983"/>
</dbReference>
<reference evidence="2 3" key="1">
    <citation type="submission" date="2018-06" db="EMBL/GenBank/DDBJ databases">
        <title>Genomic Encyclopedia of Archaeal and Bacterial Type Strains, Phase II (KMG-II): from individual species to whole genera.</title>
        <authorList>
            <person name="Goeker M."/>
        </authorList>
    </citation>
    <scope>NUCLEOTIDE SEQUENCE [LARGE SCALE GENOMIC DNA]</scope>
    <source>
        <strain evidence="2 3">DSM 24525</strain>
    </source>
</reference>
<dbReference type="Pfam" id="PF06170">
    <property type="entry name" value="DUF983"/>
    <property type="match status" value="1"/>
</dbReference>
<feature type="transmembrane region" description="Helical" evidence="1">
    <location>
        <begin position="65"/>
        <end position="85"/>
    </location>
</feature>
<name>A0A2W7KDY1_9PROT</name>
<comment type="caution">
    <text evidence="2">The sequence shown here is derived from an EMBL/GenBank/DDBJ whole genome shotgun (WGS) entry which is preliminary data.</text>
</comment>
<dbReference type="OrthoDB" id="9799456at2"/>
<gene>
    <name evidence="2" type="ORF">C8P66_11098</name>
</gene>
<organism evidence="2 3">
    <name type="scientific">Humitalea rosea</name>
    <dbReference type="NCBI Taxonomy" id="990373"/>
    <lineage>
        <taxon>Bacteria</taxon>
        <taxon>Pseudomonadati</taxon>
        <taxon>Pseudomonadota</taxon>
        <taxon>Alphaproteobacteria</taxon>
        <taxon>Acetobacterales</taxon>
        <taxon>Roseomonadaceae</taxon>
        <taxon>Humitalea</taxon>
    </lineage>
</organism>
<dbReference type="RefSeq" id="WP_111398166.1">
    <property type="nucleotide sequence ID" value="NZ_QKYU01000010.1"/>
</dbReference>
<keyword evidence="3" id="KW-1185">Reference proteome</keyword>
<accession>A0A2W7KDY1</accession>
<keyword evidence="1" id="KW-1133">Transmembrane helix</keyword>
<proteinExistence type="predicted"/>
<keyword evidence="1" id="KW-0472">Membrane</keyword>
<keyword evidence="1" id="KW-0812">Transmembrane</keyword>
<dbReference type="AlphaFoldDB" id="A0A2W7KDY1"/>
<dbReference type="EMBL" id="QKYU01000010">
    <property type="protein sequence ID" value="PZW45900.1"/>
    <property type="molecule type" value="Genomic_DNA"/>
</dbReference>
<evidence type="ECO:0000256" key="1">
    <source>
        <dbReference type="SAM" id="Phobius"/>
    </source>
</evidence>
<dbReference type="Proteomes" id="UP000249688">
    <property type="component" value="Unassembled WGS sequence"/>
</dbReference>
<evidence type="ECO:0000313" key="2">
    <source>
        <dbReference type="EMBL" id="PZW45900.1"/>
    </source>
</evidence>
<sequence length="151" mass="16530">MRWEPDRTPPALPYAPPPFLTAIRRGAMNRCPICGQGKVFDGYLKVVAECSVCHAPLGRLRADDAPPYFTILLVGHLLVPGIFLVERAYMPPMWLHMAIWLPLFTLASMAVLRPVKGAVVGWMLSLGFTGDEHGPDPIPAPLAAAVVRPDH</sequence>
<protein>
    <submittedName>
        <fullName evidence="2">Uncharacterized protein (DUF983 family)</fullName>
    </submittedName>
</protein>
<feature type="transmembrane region" description="Helical" evidence="1">
    <location>
        <begin position="97"/>
        <end position="115"/>
    </location>
</feature>